<organism evidence="3 4">
    <name type="scientific">Natronococcus pandeyae</name>
    <dbReference type="NCBI Taxonomy" id="2055836"/>
    <lineage>
        <taxon>Archaea</taxon>
        <taxon>Methanobacteriati</taxon>
        <taxon>Methanobacteriota</taxon>
        <taxon>Stenosarchaea group</taxon>
        <taxon>Halobacteria</taxon>
        <taxon>Halobacteriales</taxon>
        <taxon>Natrialbaceae</taxon>
        <taxon>Natronococcus</taxon>
    </lineage>
</organism>
<sequence length="165" mass="17471">MERRTLVWLGFGGGIAALAGWLGTVAGSTGVDHGDGSDEPRHGSDEAGIPNSESDEPFDHITIGDADAADDSGGTKVYLWNAGDDEREIELQVTRDSETVVEREDTVPSDAYLLLTLLEPGTYETVVSADGARSETTLDHSENDCGRTVIALQESGLRTSVSNTC</sequence>
<evidence type="ECO:0000313" key="3">
    <source>
        <dbReference type="EMBL" id="TYL36138.1"/>
    </source>
</evidence>
<name>A0A8J8Q0G6_9EURY</name>
<dbReference type="Pfam" id="PF25942">
    <property type="entry name" value="Ig_halo"/>
    <property type="match status" value="1"/>
</dbReference>
<evidence type="ECO:0000313" key="4">
    <source>
        <dbReference type="Proteomes" id="UP000766904"/>
    </source>
</evidence>
<feature type="region of interest" description="Disordered" evidence="1">
    <location>
        <begin position="30"/>
        <end position="74"/>
    </location>
</feature>
<feature type="compositionally biased region" description="Basic and acidic residues" evidence="1">
    <location>
        <begin position="32"/>
        <end position="45"/>
    </location>
</feature>
<comment type="caution">
    <text evidence="3">The sequence shown here is derived from an EMBL/GenBank/DDBJ whole genome shotgun (WGS) entry which is preliminary data.</text>
</comment>
<evidence type="ECO:0000256" key="1">
    <source>
        <dbReference type="SAM" id="MobiDB-lite"/>
    </source>
</evidence>
<dbReference type="InterPro" id="IPR058929">
    <property type="entry name" value="Ig_halo"/>
</dbReference>
<evidence type="ECO:0000259" key="2">
    <source>
        <dbReference type="Pfam" id="PF25942"/>
    </source>
</evidence>
<dbReference type="EMBL" id="PHNJ01000022">
    <property type="protein sequence ID" value="TYL36138.1"/>
    <property type="molecule type" value="Genomic_DNA"/>
</dbReference>
<protein>
    <recommendedName>
        <fullName evidence="2">Ig-like domain-containing protein</fullName>
    </recommendedName>
</protein>
<keyword evidence="4" id="KW-1185">Reference proteome</keyword>
<dbReference type="Proteomes" id="UP000766904">
    <property type="component" value="Unassembled WGS sequence"/>
</dbReference>
<gene>
    <name evidence="3" type="ORF">CV102_24210</name>
</gene>
<reference evidence="3" key="1">
    <citation type="submission" date="2017-11" db="EMBL/GenBank/DDBJ databases">
        <authorList>
            <person name="Kajale S.C."/>
            <person name="Sharma A."/>
        </authorList>
    </citation>
    <scope>NUCLEOTIDE SEQUENCE</scope>
    <source>
        <strain evidence="3">LS1_42</strain>
    </source>
</reference>
<dbReference type="AlphaFoldDB" id="A0A8J8Q0G6"/>
<feature type="domain" description="Ig-like" evidence="2">
    <location>
        <begin position="86"/>
        <end position="163"/>
    </location>
</feature>
<accession>A0A8J8Q0G6</accession>
<proteinExistence type="predicted"/>
<dbReference type="RefSeq" id="WP_148860552.1">
    <property type="nucleotide sequence ID" value="NZ_PHNJ01000022.1"/>
</dbReference>